<dbReference type="InterPro" id="IPR014752">
    <property type="entry name" value="Arrestin-like_C"/>
</dbReference>
<evidence type="ECO:0000313" key="2">
    <source>
        <dbReference type="Proteomes" id="UP000253551"/>
    </source>
</evidence>
<dbReference type="Proteomes" id="UP000253551">
    <property type="component" value="Unassembled WGS sequence"/>
</dbReference>
<name>A0A367KXW2_RHIST</name>
<dbReference type="AlphaFoldDB" id="A0A367KXW2"/>
<accession>A0A367KXW2</accession>
<evidence type="ECO:0008006" key="3">
    <source>
        <dbReference type="Google" id="ProtNLM"/>
    </source>
</evidence>
<dbReference type="EMBL" id="PJQM01000056">
    <property type="protein sequence ID" value="RCI06950.1"/>
    <property type="molecule type" value="Genomic_DNA"/>
</dbReference>
<evidence type="ECO:0000313" key="1">
    <source>
        <dbReference type="EMBL" id="RCI06950.1"/>
    </source>
</evidence>
<reference evidence="1 2" key="1">
    <citation type="journal article" date="2018" name="G3 (Bethesda)">
        <title>Phylogenetic and Phylogenomic Definition of Rhizopus Species.</title>
        <authorList>
            <person name="Gryganskyi A.P."/>
            <person name="Golan J."/>
            <person name="Dolatabadi S."/>
            <person name="Mondo S."/>
            <person name="Robb S."/>
            <person name="Idnurm A."/>
            <person name="Muszewska A."/>
            <person name="Steczkiewicz K."/>
            <person name="Masonjones S."/>
            <person name="Liao H.L."/>
            <person name="Gajdeczka M.T."/>
            <person name="Anike F."/>
            <person name="Vuek A."/>
            <person name="Anishchenko I.M."/>
            <person name="Voigt K."/>
            <person name="de Hoog G.S."/>
            <person name="Smith M.E."/>
            <person name="Heitman J."/>
            <person name="Vilgalys R."/>
            <person name="Stajich J.E."/>
        </authorList>
    </citation>
    <scope>NUCLEOTIDE SEQUENCE [LARGE SCALE GENOMIC DNA]</scope>
    <source>
        <strain evidence="1 2">LSU 92-RS-03</strain>
    </source>
</reference>
<gene>
    <name evidence="1" type="ORF">CU098_013894</name>
</gene>
<proteinExistence type="predicted"/>
<organism evidence="1 2">
    <name type="scientific">Rhizopus stolonifer</name>
    <name type="common">Rhizopus nigricans</name>
    <dbReference type="NCBI Taxonomy" id="4846"/>
    <lineage>
        <taxon>Eukaryota</taxon>
        <taxon>Fungi</taxon>
        <taxon>Fungi incertae sedis</taxon>
        <taxon>Mucoromycota</taxon>
        <taxon>Mucoromycotina</taxon>
        <taxon>Mucoromycetes</taxon>
        <taxon>Mucorales</taxon>
        <taxon>Mucorineae</taxon>
        <taxon>Rhizopodaceae</taxon>
        <taxon>Rhizopus</taxon>
    </lineage>
</organism>
<sequence>MSSTFELRENASDPSLLLSRSPSNERDYMFVDSSNIKYKKPPVHFSVIVTSIDDDYNKTICHPGSTFTGYIQLNIDYPLAAQCIQLLFRATEQIHDNRKEKENLFSVREIVWGLTSVTGTQWPVIKPGNHRFQFLCEMPQVNYPPTYKHPMASCDFEILASLERPGTRPFQTIPFPISYQPLVLTNPLKTPRAHQEYTSLSNNAITMILPKGCSYNLLDNHNNHGQLDVFLLLNTRHTAPKTFELSLRKEVNVVGQPTDTVILSHVDQSSFRTKVTTDGCIKHFIQIPVPTENSLLSKKQSGTTPTLTEYSDCTRIVYKLVLTAKVRRGLRYQKHILFSTPVQMGTLPFGVQVPSNIVSYYMLPPDTTSKPRFLYLPSNEEQLPAYQDEVAPPLYS</sequence>
<dbReference type="STRING" id="4846.A0A367KXW2"/>
<keyword evidence="2" id="KW-1185">Reference proteome</keyword>
<dbReference type="OrthoDB" id="2333384at2759"/>
<comment type="caution">
    <text evidence="1">The sequence shown here is derived from an EMBL/GenBank/DDBJ whole genome shotgun (WGS) entry which is preliminary data.</text>
</comment>
<protein>
    <recommendedName>
        <fullName evidence="3">Arrestin-like N-terminal domain-containing protein</fullName>
    </recommendedName>
</protein>
<dbReference type="Gene3D" id="2.60.40.640">
    <property type="match status" value="1"/>
</dbReference>